<evidence type="ECO:0000313" key="2">
    <source>
        <dbReference type="Proteomes" id="UP000770661"/>
    </source>
</evidence>
<protein>
    <submittedName>
        <fullName evidence="1">Uncharacterized protein</fullName>
    </submittedName>
</protein>
<keyword evidence="2" id="KW-1185">Reference proteome</keyword>
<gene>
    <name evidence="1" type="ORF">GWK47_051127</name>
</gene>
<reference evidence="1" key="1">
    <citation type="submission" date="2020-07" db="EMBL/GenBank/DDBJ databases">
        <title>The High-quality genome of the commercially important snow crab, Chionoecetes opilio.</title>
        <authorList>
            <person name="Jeong J.-H."/>
            <person name="Ryu S."/>
        </authorList>
    </citation>
    <scope>NUCLEOTIDE SEQUENCE</scope>
    <source>
        <strain evidence="1">MADBK_172401_WGS</strain>
        <tissue evidence="1">Digestive gland</tissue>
    </source>
</reference>
<sequence length="106" mass="11884">MRKELESWCSEKQRNKLLEQAMFPALSHATWVDVFVKYNMAILQPWRDCSPTVAFDGPGPTADRGHQLLPASPQDVERALELVSEKQRNKLLEAGPCFLALSDAAS</sequence>
<dbReference type="AlphaFoldDB" id="A0A8J4Y9D1"/>
<comment type="caution">
    <text evidence="1">The sequence shown here is derived from an EMBL/GenBank/DDBJ whole genome shotgun (WGS) entry which is preliminary data.</text>
</comment>
<organism evidence="1 2">
    <name type="scientific">Chionoecetes opilio</name>
    <name type="common">Atlantic snow crab</name>
    <name type="synonym">Cancer opilio</name>
    <dbReference type="NCBI Taxonomy" id="41210"/>
    <lineage>
        <taxon>Eukaryota</taxon>
        <taxon>Metazoa</taxon>
        <taxon>Ecdysozoa</taxon>
        <taxon>Arthropoda</taxon>
        <taxon>Crustacea</taxon>
        <taxon>Multicrustacea</taxon>
        <taxon>Malacostraca</taxon>
        <taxon>Eumalacostraca</taxon>
        <taxon>Eucarida</taxon>
        <taxon>Decapoda</taxon>
        <taxon>Pleocyemata</taxon>
        <taxon>Brachyura</taxon>
        <taxon>Eubrachyura</taxon>
        <taxon>Majoidea</taxon>
        <taxon>Majidae</taxon>
        <taxon>Chionoecetes</taxon>
    </lineage>
</organism>
<dbReference type="EMBL" id="JACEEZ010015020">
    <property type="protein sequence ID" value="KAG0719126.1"/>
    <property type="molecule type" value="Genomic_DNA"/>
</dbReference>
<accession>A0A8J4Y9D1</accession>
<proteinExistence type="predicted"/>
<dbReference type="Proteomes" id="UP000770661">
    <property type="component" value="Unassembled WGS sequence"/>
</dbReference>
<dbReference type="OrthoDB" id="10050977at2759"/>
<evidence type="ECO:0000313" key="1">
    <source>
        <dbReference type="EMBL" id="KAG0719126.1"/>
    </source>
</evidence>
<name>A0A8J4Y9D1_CHIOP</name>